<dbReference type="SUPFAM" id="SSF48371">
    <property type="entry name" value="ARM repeat"/>
    <property type="match status" value="1"/>
</dbReference>
<sequence>MDPVTEMVDKSVALLSNLSTISEGCLAIAREGGIPLLVEVVETGSQRGKENAASILLQLCLNSPKYCRLVLQEGAVPPLVALSQSGTSRAKEKLHHLSEKVEDLTSDDFDGGNGDVKWTNFGHVDIQLCVGIGIYWVRLIFKKIGLASMGRSVLEFHIDYTYTIFSQYLLKSLLLLEGYAYQAAGLGGLGAGGLERPSVHHRLAWWAAGIAVWPHRS</sequence>
<keyword evidence="3" id="KW-1185">Reference proteome</keyword>
<evidence type="ECO:0000313" key="3">
    <source>
        <dbReference type="Proteomes" id="UP001172457"/>
    </source>
</evidence>
<dbReference type="InterPro" id="IPR011989">
    <property type="entry name" value="ARM-like"/>
</dbReference>
<evidence type="ECO:0000313" key="2">
    <source>
        <dbReference type="EMBL" id="KAJ9564883.1"/>
    </source>
</evidence>
<name>A0AA38TPW7_9ASTR</name>
<protein>
    <submittedName>
        <fullName evidence="2">Uncharacterized protein</fullName>
    </submittedName>
</protein>
<dbReference type="Proteomes" id="UP001172457">
    <property type="component" value="Chromosome 1"/>
</dbReference>
<dbReference type="PANTHER" id="PTHR23315">
    <property type="entry name" value="U BOX DOMAIN-CONTAINING"/>
    <property type="match status" value="1"/>
</dbReference>
<dbReference type="InterPro" id="IPR016024">
    <property type="entry name" value="ARM-type_fold"/>
</dbReference>
<evidence type="ECO:0000256" key="1">
    <source>
        <dbReference type="ARBA" id="ARBA00022786"/>
    </source>
</evidence>
<dbReference type="EMBL" id="JARYMX010000001">
    <property type="protein sequence ID" value="KAJ9564883.1"/>
    <property type="molecule type" value="Genomic_DNA"/>
</dbReference>
<comment type="caution">
    <text evidence="2">The sequence shown here is derived from an EMBL/GenBank/DDBJ whole genome shotgun (WGS) entry which is preliminary data.</text>
</comment>
<dbReference type="Gene3D" id="1.25.10.10">
    <property type="entry name" value="Leucine-rich Repeat Variant"/>
    <property type="match status" value="1"/>
</dbReference>
<proteinExistence type="predicted"/>
<organism evidence="2 3">
    <name type="scientific">Centaurea solstitialis</name>
    <name type="common">yellow star-thistle</name>
    <dbReference type="NCBI Taxonomy" id="347529"/>
    <lineage>
        <taxon>Eukaryota</taxon>
        <taxon>Viridiplantae</taxon>
        <taxon>Streptophyta</taxon>
        <taxon>Embryophyta</taxon>
        <taxon>Tracheophyta</taxon>
        <taxon>Spermatophyta</taxon>
        <taxon>Magnoliopsida</taxon>
        <taxon>eudicotyledons</taxon>
        <taxon>Gunneridae</taxon>
        <taxon>Pentapetalae</taxon>
        <taxon>asterids</taxon>
        <taxon>campanulids</taxon>
        <taxon>Asterales</taxon>
        <taxon>Asteraceae</taxon>
        <taxon>Carduoideae</taxon>
        <taxon>Cardueae</taxon>
        <taxon>Centaureinae</taxon>
        <taxon>Centaurea</taxon>
    </lineage>
</organism>
<dbReference type="AlphaFoldDB" id="A0AA38TPW7"/>
<gene>
    <name evidence="2" type="ORF">OSB04_000849</name>
</gene>
<keyword evidence="1" id="KW-0833">Ubl conjugation pathway</keyword>
<dbReference type="PANTHER" id="PTHR23315:SF278">
    <property type="entry name" value="U-BOX DOMAIN-CONTAINING PROTEIN 3"/>
    <property type="match status" value="1"/>
</dbReference>
<reference evidence="2" key="1">
    <citation type="submission" date="2023-03" db="EMBL/GenBank/DDBJ databases">
        <title>Chromosome-scale reference genome and RAD-based genetic map of yellow starthistle (Centaurea solstitialis) reveal putative structural variation and QTLs associated with invader traits.</title>
        <authorList>
            <person name="Reatini B."/>
            <person name="Cang F.A."/>
            <person name="Jiang Q."/>
            <person name="Mckibben M.T.W."/>
            <person name="Barker M.S."/>
            <person name="Rieseberg L.H."/>
            <person name="Dlugosch K.M."/>
        </authorList>
    </citation>
    <scope>NUCLEOTIDE SEQUENCE</scope>
    <source>
        <strain evidence="2">CAN-66</strain>
        <tissue evidence="2">Leaf</tissue>
    </source>
</reference>
<accession>A0AA38TPW7</accession>